<dbReference type="Gene3D" id="3.40.440.10">
    <property type="entry name" value="Adenylosuccinate Synthetase, subunit A, domain 1"/>
    <property type="match status" value="1"/>
</dbReference>
<evidence type="ECO:0000256" key="4">
    <source>
        <dbReference type="ARBA" id="ARBA00022741"/>
    </source>
</evidence>
<feature type="binding site" description="in other chain" evidence="8">
    <location>
        <position position="311"/>
    </location>
    <ligand>
        <name>IMP</name>
        <dbReference type="ChEBI" id="CHEBI:58053"/>
        <note>ligand shared between dimeric partners</note>
    </ligand>
</feature>
<name>Q7MD01_VIBVY</name>
<dbReference type="SMART" id="SM00788">
    <property type="entry name" value="Adenylsucc_synt"/>
    <property type="match status" value="1"/>
</dbReference>
<dbReference type="Gene3D" id="3.90.170.10">
    <property type="entry name" value="Adenylosuccinate Synthetase, subunit A, domain 3"/>
    <property type="match status" value="1"/>
</dbReference>
<comment type="subcellular location">
    <subcellularLocation>
        <location evidence="8">Cytoplasm</location>
    </subcellularLocation>
</comment>
<dbReference type="AlphaFoldDB" id="Q7MD01"/>
<feature type="binding site" evidence="8">
    <location>
        <position position="50"/>
    </location>
    <ligand>
        <name>Mg(2+)</name>
        <dbReference type="ChEBI" id="CHEBI:18420"/>
    </ligand>
</feature>
<protein>
    <recommendedName>
        <fullName evidence="8">Adenylosuccinate synthetase</fullName>
        <shortName evidence="8">AMPSase</shortName>
        <shortName evidence="8">AdSS</shortName>
        <ecNumber evidence="8">6.3.4.4</ecNumber>
    </recommendedName>
    <alternativeName>
        <fullName evidence="8">IMP--aspartate ligase</fullName>
    </alternativeName>
</protein>
<dbReference type="Proteomes" id="UP000002675">
    <property type="component" value="Chromosome II"/>
</dbReference>
<dbReference type="KEGG" id="vvy:VVA1235"/>
<keyword evidence="2 8" id="KW-0436">Ligase</keyword>
<dbReference type="Gene3D" id="1.10.300.10">
    <property type="entry name" value="Adenylosuccinate Synthetase, subunit A, domain 2"/>
    <property type="match status" value="1"/>
</dbReference>
<dbReference type="InterPro" id="IPR042109">
    <property type="entry name" value="Adenylosuccinate_synth_dom1"/>
</dbReference>
<feature type="binding site" evidence="8">
    <location>
        <position position="313"/>
    </location>
    <ligand>
        <name>GTP</name>
        <dbReference type="ChEBI" id="CHEBI:37565"/>
    </ligand>
</feature>
<feature type="binding site" evidence="8">
    <location>
        <position position="23"/>
    </location>
    <ligand>
        <name>Mg(2+)</name>
        <dbReference type="ChEBI" id="CHEBI:18420"/>
    </ligand>
</feature>
<keyword evidence="6 8" id="KW-0460">Magnesium</keyword>
<dbReference type="InterPro" id="IPR042111">
    <property type="entry name" value="Adenylosuccinate_synth_dom3"/>
</dbReference>
<dbReference type="GO" id="GO:0000287">
    <property type="term" value="F:magnesium ion binding"/>
    <property type="evidence" value="ECO:0007669"/>
    <property type="project" value="UniProtKB-UniRule"/>
</dbReference>
<reference evidence="9 10" key="1">
    <citation type="journal article" date="2003" name="Genome Res.">
        <title>Comparative genome analysis of Vibrio vulnificus, a marine pathogen.</title>
        <authorList>
            <person name="Chen C.Y."/>
            <person name="Wu K.M."/>
            <person name="Chang Y.C."/>
            <person name="Chang C.H."/>
            <person name="Tsai H.C."/>
            <person name="Liao T.L."/>
            <person name="Liu Y.M."/>
            <person name="Chen H.J."/>
            <person name="Shen A.B."/>
            <person name="Li J.C."/>
            <person name="Su T.L."/>
            <person name="Shao C.P."/>
            <person name="Lee C.T."/>
            <person name="Hor L.I."/>
            <person name="Tsai S.F."/>
        </authorList>
    </citation>
    <scope>NUCLEOTIDE SEQUENCE [LARGE SCALE GENOMIC DNA]</scope>
    <source>
        <strain evidence="9 10">YJ016</strain>
    </source>
</reference>
<feature type="binding site" description="in other chain" evidence="8">
    <location>
        <begin position="48"/>
        <end position="51"/>
    </location>
    <ligand>
        <name>IMP</name>
        <dbReference type="ChEBI" id="CHEBI:58053"/>
        <note>ligand shared between dimeric partners</note>
    </ligand>
</feature>
<feature type="binding site" evidence="8">
    <location>
        <begin position="417"/>
        <end position="419"/>
    </location>
    <ligand>
        <name>GTP</name>
        <dbReference type="ChEBI" id="CHEBI:37565"/>
    </ligand>
</feature>
<comment type="function">
    <text evidence="8">Plays an important role in the de novo pathway of purine nucleotide biosynthesis. Catalyzes the first committed step in the biosynthesis of AMP from IMP.</text>
</comment>
<comment type="cofactor">
    <cofactor evidence="8">
        <name>Mg(2+)</name>
        <dbReference type="ChEBI" id="CHEBI:18420"/>
    </cofactor>
    <text evidence="8">Binds 1 Mg(2+) ion per subunit.</text>
</comment>
<keyword evidence="3 8" id="KW-0479">Metal-binding</keyword>
<gene>
    <name evidence="8" type="primary">purA</name>
    <name evidence="9" type="ordered locus">VVA1235</name>
</gene>
<evidence type="ECO:0000256" key="5">
    <source>
        <dbReference type="ARBA" id="ARBA00022755"/>
    </source>
</evidence>
<dbReference type="FunFam" id="3.90.170.10:FF:000001">
    <property type="entry name" value="Adenylosuccinate synthetase"/>
    <property type="match status" value="1"/>
</dbReference>
<sequence>MLWSYFGGIVMTSIVVVGANWGDEGKGRIVDFLAENAAASVRFQGGNNAGHTVVNHFGTFKLHQLPSGVFNPGCLAVLGPGMVISPALLTQELAEVEQSGVKVNLCISDRATLCLPLHALEDTLEEQRLGDKAYGSTRQGIAPAYGDRVMKKGILLGWLKQPEVLVERLQFMLDWKLPQLRALYPEFKFEQTAQEMADWLLEVSAPWRDAICNVSVPLKALQAEKQNLLFEAQLGAGRDLVYGEYPWTTSSNVVSAYAGIGSGLPALRPERVIAVAKAFSSSVGTGTLITAMEEQDAFREAANEFGATTGRPRDMGYFDAVATQNGVELQAATEIALTKLDCLTGLDDLKICVAYQGDHSENPIWPQTAALAPVYEKMPSWSEDITACRRFEDLPQAAQQYVLRIEELMGVPVSMVSVGPGREQMILR</sequence>
<feature type="binding site" description="in other chain" evidence="8">
    <location>
        <position position="137"/>
    </location>
    <ligand>
        <name>IMP</name>
        <dbReference type="ChEBI" id="CHEBI:58053"/>
        <note>ligand shared between dimeric partners</note>
    </ligand>
</feature>
<feature type="active site" description="Proton acceptor" evidence="8">
    <location>
        <position position="23"/>
    </location>
</feature>
<dbReference type="CDD" id="cd03108">
    <property type="entry name" value="AdSS"/>
    <property type="match status" value="1"/>
</dbReference>
<comment type="similarity">
    <text evidence="8">Belongs to the adenylosuccinate synthetase family.</text>
</comment>
<organism evidence="9 10">
    <name type="scientific">Vibrio vulnificus (strain YJ016)</name>
    <dbReference type="NCBI Taxonomy" id="196600"/>
    <lineage>
        <taxon>Bacteria</taxon>
        <taxon>Pseudomonadati</taxon>
        <taxon>Pseudomonadota</taxon>
        <taxon>Gammaproteobacteria</taxon>
        <taxon>Vibrionales</taxon>
        <taxon>Vibrionaceae</taxon>
        <taxon>Vibrio</taxon>
    </lineage>
</organism>
<feature type="binding site" evidence="8">
    <location>
        <position position="151"/>
    </location>
    <ligand>
        <name>IMP</name>
        <dbReference type="ChEBI" id="CHEBI:58053"/>
        <note>ligand shared between dimeric partners</note>
    </ligand>
</feature>
<feature type="binding site" evidence="8">
    <location>
        <begin position="22"/>
        <end position="28"/>
    </location>
    <ligand>
        <name>GTP</name>
        <dbReference type="ChEBI" id="CHEBI:37565"/>
    </ligand>
</feature>
<feature type="binding site" evidence="8">
    <location>
        <begin position="50"/>
        <end position="52"/>
    </location>
    <ligand>
        <name>GTP</name>
        <dbReference type="ChEBI" id="CHEBI:37565"/>
    </ligand>
</feature>
<dbReference type="SUPFAM" id="SSF52540">
    <property type="entry name" value="P-loop containing nucleoside triphosphate hydrolases"/>
    <property type="match status" value="1"/>
</dbReference>
<comment type="caution">
    <text evidence="8">Lacks conserved residue(s) required for the propagation of feature annotation.</text>
</comment>
<dbReference type="EMBL" id="BA000038">
    <property type="protein sequence ID" value="BAC97261.1"/>
    <property type="molecule type" value="Genomic_DNA"/>
</dbReference>
<comment type="pathway">
    <text evidence="8">Purine metabolism; AMP biosynthesis via de novo pathway; AMP from IMP: step 1/2.</text>
</comment>
<dbReference type="GO" id="GO:0005737">
    <property type="term" value="C:cytoplasm"/>
    <property type="evidence" value="ECO:0007669"/>
    <property type="project" value="UniProtKB-SubCell"/>
</dbReference>
<keyword evidence="4 8" id="KW-0547">Nucleotide-binding</keyword>
<dbReference type="PANTHER" id="PTHR11846">
    <property type="entry name" value="ADENYLOSUCCINATE SYNTHETASE"/>
    <property type="match status" value="1"/>
</dbReference>
<keyword evidence="5 8" id="KW-0658">Purine biosynthesis</keyword>
<dbReference type="EC" id="6.3.4.4" evidence="8"/>
<feature type="binding site" evidence="8">
    <location>
        <begin position="339"/>
        <end position="341"/>
    </location>
    <ligand>
        <name>GTP</name>
        <dbReference type="ChEBI" id="CHEBI:37565"/>
    </ligand>
</feature>
<evidence type="ECO:0000313" key="9">
    <source>
        <dbReference type="EMBL" id="BAC97261.1"/>
    </source>
</evidence>
<evidence type="ECO:0000256" key="8">
    <source>
        <dbReference type="HAMAP-Rule" id="MF_00011"/>
    </source>
</evidence>
<dbReference type="GO" id="GO:0005525">
    <property type="term" value="F:GTP binding"/>
    <property type="evidence" value="ECO:0007669"/>
    <property type="project" value="UniProtKB-UniRule"/>
</dbReference>
<evidence type="ECO:0000256" key="6">
    <source>
        <dbReference type="ARBA" id="ARBA00022842"/>
    </source>
</evidence>
<dbReference type="InterPro" id="IPR027417">
    <property type="entry name" value="P-loop_NTPase"/>
</dbReference>
<dbReference type="HOGENOM" id="CLU_029848_0_0_6"/>
<dbReference type="PANTHER" id="PTHR11846:SF0">
    <property type="entry name" value="ADENYLOSUCCINATE SYNTHETASE"/>
    <property type="match status" value="1"/>
</dbReference>
<dbReference type="NCBIfam" id="NF002223">
    <property type="entry name" value="PRK01117.1"/>
    <property type="match status" value="1"/>
</dbReference>
<evidence type="ECO:0000256" key="1">
    <source>
        <dbReference type="ARBA" id="ARBA00011738"/>
    </source>
</evidence>
<evidence type="ECO:0000313" key="10">
    <source>
        <dbReference type="Proteomes" id="UP000002675"/>
    </source>
</evidence>
<dbReference type="Pfam" id="PF00709">
    <property type="entry name" value="Adenylsucc_synt"/>
    <property type="match status" value="1"/>
</dbReference>
<dbReference type="UniPathway" id="UPA00075">
    <property type="reaction ID" value="UER00335"/>
</dbReference>
<dbReference type="GO" id="GO:0044208">
    <property type="term" value="P:'de novo' AMP biosynthetic process"/>
    <property type="evidence" value="ECO:0007669"/>
    <property type="project" value="UniProtKB-UniRule"/>
</dbReference>
<proteinExistence type="inferred from homology"/>
<evidence type="ECO:0000256" key="7">
    <source>
        <dbReference type="ARBA" id="ARBA00023134"/>
    </source>
</evidence>
<dbReference type="HAMAP" id="MF_00011">
    <property type="entry name" value="Adenylosucc_synth"/>
    <property type="match status" value="1"/>
</dbReference>
<feature type="active site" description="Proton donor" evidence="8">
    <location>
        <position position="51"/>
    </location>
</feature>
<comment type="catalytic activity">
    <reaction evidence="8">
        <text>IMP + L-aspartate + GTP = N(6)-(1,2-dicarboxyethyl)-AMP + GDP + phosphate + 2 H(+)</text>
        <dbReference type="Rhea" id="RHEA:15753"/>
        <dbReference type="ChEBI" id="CHEBI:15378"/>
        <dbReference type="ChEBI" id="CHEBI:29991"/>
        <dbReference type="ChEBI" id="CHEBI:37565"/>
        <dbReference type="ChEBI" id="CHEBI:43474"/>
        <dbReference type="ChEBI" id="CHEBI:57567"/>
        <dbReference type="ChEBI" id="CHEBI:58053"/>
        <dbReference type="ChEBI" id="CHEBI:58189"/>
        <dbReference type="EC" id="6.3.4.4"/>
    </reaction>
</comment>
<dbReference type="InterPro" id="IPR001114">
    <property type="entry name" value="Adenylosuccinate_synthetase"/>
</dbReference>
<dbReference type="STRING" id="672.VV93_v1c41600"/>
<dbReference type="eggNOG" id="COG0104">
    <property type="taxonomic scope" value="Bacteria"/>
</dbReference>
<dbReference type="InterPro" id="IPR042110">
    <property type="entry name" value="Adenylosuccinate_synth_dom2"/>
</dbReference>
<feature type="binding site" description="in other chain" evidence="8">
    <location>
        <position position="249"/>
    </location>
    <ligand>
        <name>IMP</name>
        <dbReference type="ChEBI" id="CHEBI:58053"/>
        <note>ligand shared between dimeric partners</note>
    </ligand>
</feature>
<dbReference type="GO" id="GO:0004019">
    <property type="term" value="F:adenylosuccinate synthase activity"/>
    <property type="evidence" value="ECO:0007669"/>
    <property type="project" value="UniProtKB-UniRule"/>
</dbReference>
<comment type="subunit">
    <text evidence="1 8">Homodimer.</text>
</comment>
<accession>Q7MD01</accession>
<dbReference type="GO" id="GO:0046040">
    <property type="term" value="P:IMP metabolic process"/>
    <property type="evidence" value="ECO:0007669"/>
    <property type="project" value="TreeGrafter"/>
</dbReference>
<feature type="binding site" evidence="8">
    <location>
        <begin position="307"/>
        <end position="313"/>
    </location>
    <ligand>
        <name>substrate</name>
    </ligand>
</feature>
<evidence type="ECO:0000256" key="3">
    <source>
        <dbReference type="ARBA" id="ARBA00022723"/>
    </source>
</evidence>
<keyword evidence="7 8" id="KW-0342">GTP-binding</keyword>
<feature type="binding site" description="in other chain" evidence="8">
    <location>
        <begin position="23"/>
        <end position="26"/>
    </location>
    <ligand>
        <name>IMP</name>
        <dbReference type="ChEBI" id="CHEBI:58053"/>
        <note>ligand shared between dimeric partners</note>
    </ligand>
</feature>
<evidence type="ECO:0000256" key="2">
    <source>
        <dbReference type="ARBA" id="ARBA00022598"/>
    </source>
</evidence>
<keyword evidence="8" id="KW-0963">Cytoplasm</keyword>